<name>A0ABS7DK10_9GAMM</name>
<dbReference type="SUPFAM" id="SSF46565">
    <property type="entry name" value="Chaperone J-domain"/>
    <property type="match status" value="1"/>
</dbReference>
<organism evidence="6 7">
    <name type="scientific">Succinivibrio faecicola</name>
    <dbReference type="NCBI Taxonomy" id="2820300"/>
    <lineage>
        <taxon>Bacteria</taxon>
        <taxon>Pseudomonadati</taxon>
        <taxon>Pseudomonadota</taxon>
        <taxon>Gammaproteobacteria</taxon>
        <taxon>Aeromonadales</taxon>
        <taxon>Succinivibrionaceae</taxon>
        <taxon>Succinivibrio</taxon>
    </lineage>
</organism>
<comment type="caution">
    <text evidence="6">The sequence shown here is derived from an EMBL/GenBank/DDBJ whole genome shotgun (WGS) entry which is preliminary data.</text>
</comment>
<dbReference type="PANTHER" id="PTHR24074">
    <property type="entry name" value="CO-CHAPERONE PROTEIN DJLA"/>
    <property type="match status" value="1"/>
</dbReference>
<dbReference type="Pfam" id="PF00226">
    <property type="entry name" value="DnaJ"/>
    <property type="match status" value="1"/>
</dbReference>
<dbReference type="CDD" id="cd06257">
    <property type="entry name" value="DnaJ"/>
    <property type="match status" value="1"/>
</dbReference>
<dbReference type="InterPro" id="IPR036869">
    <property type="entry name" value="J_dom_sf"/>
</dbReference>
<evidence type="ECO:0000259" key="5">
    <source>
        <dbReference type="PROSITE" id="PS50076"/>
    </source>
</evidence>
<keyword evidence="1" id="KW-0143">Chaperone</keyword>
<protein>
    <submittedName>
        <fullName evidence="6">DnaJ domain-containing protein</fullName>
    </submittedName>
</protein>
<keyword evidence="4" id="KW-0472">Membrane</keyword>
<keyword evidence="2" id="KW-0175">Coiled coil</keyword>
<dbReference type="RefSeq" id="WP_219938111.1">
    <property type="nucleotide sequence ID" value="NZ_JAGFNY010000034.1"/>
</dbReference>
<dbReference type="SMART" id="SM00271">
    <property type="entry name" value="DnaJ"/>
    <property type="match status" value="1"/>
</dbReference>
<evidence type="ECO:0000256" key="3">
    <source>
        <dbReference type="SAM" id="MobiDB-lite"/>
    </source>
</evidence>
<evidence type="ECO:0000313" key="6">
    <source>
        <dbReference type="EMBL" id="MBW7570886.1"/>
    </source>
</evidence>
<dbReference type="Proteomes" id="UP000731465">
    <property type="component" value="Unassembled WGS sequence"/>
</dbReference>
<dbReference type="InterPro" id="IPR050817">
    <property type="entry name" value="DjlA_DnaK_co-chaperone"/>
</dbReference>
<sequence>MSDKDTSKDLLLKTSDPKPPVKPKRDFKGIFVGFGIGIFLAVITHYFVFIPIVAIVGFLLVDRVVYRNSLKIYEEKLLAYNAYLASIEEEERQKEQKKEQRKIKAAQKKNREDKASLYENIYTVAGYVLANVSDLNVYIQNAEDVIAHFKATEEERTVAVEAFNRALDPAFNVSNYVESYVAYVGKNRDYINCVLTYAYIIASDGETIDPEVKPRLFELGKQMGASAASLKRLFSSNGAEARFARMYDKEDLSSSTDVSVDVNESSEAKGSGNKQKTENPYKKGRSKIDEALEILDLTRNATFEEIKRAYKKLMLKYHPDRLASQGLPEDMIAIYTEKAKAVQVAFAFLEKEYKDFV</sequence>
<evidence type="ECO:0000256" key="1">
    <source>
        <dbReference type="ARBA" id="ARBA00023186"/>
    </source>
</evidence>
<feature type="region of interest" description="Disordered" evidence="3">
    <location>
        <begin position="257"/>
        <end position="283"/>
    </location>
</feature>
<dbReference type="EMBL" id="JAGFNY010000034">
    <property type="protein sequence ID" value="MBW7570886.1"/>
    <property type="molecule type" value="Genomic_DNA"/>
</dbReference>
<feature type="domain" description="J" evidence="5">
    <location>
        <begin position="290"/>
        <end position="354"/>
    </location>
</feature>
<dbReference type="InterPro" id="IPR001623">
    <property type="entry name" value="DnaJ_domain"/>
</dbReference>
<evidence type="ECO:0000256" key="4">
    <source>
        <dbReference type="SAM" id="Phobius"/>
    </source>
</evidence>
<dbReference type="PRINTS" id="PR00625">
    <property type="entry name" value="JDOMAIN"/>
</dbReference>
<evidence type="ECO:0000256" key="2">
    <source>
        <dbReference type="SAM" id="Coils"/>
    </source>
</evidence>
<accession>A0ABS7DK10</accession>
<keyword evidence="4" id="KW-1133">Transmembrane helix</keyword>
<dbReference type="Gene3D" id="1.10.287.110">
    <property type="entry name" value="DnaJ domain"/>
    <property type="match status" value="1"/>
</dbReference>
<keyword evidence="4" id="KW-0812">Transmembrane</keyword>
<dbReference type="PROSITE" id="PS50076">
    <property type="entry name" value="DNAJ_2"/>
    <property type="match status" value="1"/>
</dbReference>
<feature type="coiled-coil region" evidence="2">
    <location>
        <begin position="70"/>
        <end position="109"/>
    </location>
</feature>
<evidence type="ECO:0000313" key="7">
    <source>
        <dbReference type="Proteomes" id="UP000731465"/>
    </source>
</evidence>
<keyword evidence="7" id="KW-1185">Reference proteome</keyword>
<reference evidence="6 7" key="1">
    <citation type="submission" date="2021-03" db="EMBL/GenBank/DDBJ databases">
        <title>Succinivibrio sp. nov. isolated from feces of cow.</title>
        <authorList>
            <person name="Choi J.-Y."/>
        </authorList>
    </citation>
    <scope>NUCLEOTIDE SEQUENCE [LARGE SCALE GENOMIC DNA]</scope>
    <source>
        <strain evidence="6 7">AGMB01872</strain>
    </source>
</reference>
<feature type="transmembrane region" description="Helical" evidence="4">
    <location>
        <begin position="30"/>
        <end position="61"/>
    </location>
</feature>
<gene>
    <name evidence="6" type="ORF">J5V48_08265</name>
</gene>
<proteinExistence type="predicted"/>